<evidence type="ECO:0000313" key="1">
    <source>
        <dbReference type="EMBL" id="KAK4768190.1"/>
    </source>
</evidence>
<evidence type="ECO:0000313" key="2">
    <source>
        <dbReference type="Proteomes" id="UP001345219"/>
    </source>
</evidence>
<accession>A0AAN7KR78</accession>
<dbReference type="AlphaFoldDB" id="A0AAN7KR78"/>
<comment type="caution">
    <text evidence="1">The sequence shown here is derived from an EMBL/GenBank/DDBJ whole genome shotgun (WGS) entry which is preliminary data.</text>
</comment>
<protein>
    <submittedName>
        <fullName evidence="1">Uncharacterized protein</fullName>
    </submittedName>
</protein>
<dbReference type="Proteomes" id="UP001345219">
    <property type="component" value="Chromosome 3"/>
</dbReference>
<dbReference type="EMBL" id="JAXIOK010000006">
    <property type="protein sequence ID" value="KAK4768190.1"/>
    <property type="molecule type" value="Genomic_DNA"/>
</dbReference>
<sequence length="107" mass="11688">MSNPHASWKSPALEALPFLVGLLIATHVLALVKSEVATFLTVHIVPTNSGINVWILFYTFSGLLDISSGYREAVTKAAEEQDSLKLYAVDMKGASLYLLPLPPFLEK</sequence>
<keyword evidence="2" id="KW-1185">Reference proteome</keyword>
<name>A0AAN7KR78_9MYRT</name>
<organism evidence="1 2">
    <name type="scientific">Trapa incisa</name>
    <dbReference type="NCBI Taxonomy" id="236973"/>
    <lineage>
        <taxon>Eukaryota</taxon>
        <taxon>Viridiplantae</taxon>
        <taxon>Streptophyta</taxon>
        <taxon>Embryophyta</taxon>
        <taxon>Tracheophyta</taxon>
        <taxon>Spermatophyta</taxon>
        <taxon>Magnoliopsida</taxon>
        <taxon>eudicotyledons</taxon>
        <taxon>Gunneridae</taxon>
        <taxon>Pentapetalae</taxon>
        <taxon>rosids</taxon>
        <taxon>malvids</taxon>
        <taxon>Myrtales</taxon>
        <taxon>Lythraceae</taxon>
        <taxon>Trapa</taxon>
    </lineage>
</organism>
<reference evidence="1 2" key="1">
    <citation type="journal article" date="2023" name="Hortic Res">
        <title>Pangenome of water caltrop reveals structural variations and asymmetric subgenome divergence after allopolyploidization.</title>
        <authorList>
            <person name="Zhang X."/>
            <person name="Chen Y."/>
            <person name="Wang L."/>
            <person name="Yuan Y."/>
            <person name="Fang M."/>
            <person name="Shi L."/>
            <person name="Lu R."/>
            <person name="Comes H.P."/>
            <person name="Ma Y."/>
            <person name="Chen Y."/>
            <person name="Huang G."/>
            <person name="Zhou Y."/>
            <person name="Zheng Z."/>
            <person name="Qiu Y."/>
        </authorList>
    </citation>
    <scope>NUCLEOTIDE SEQUENCE [LARGE SCALE GENOMIC DNA]</scope>
    <source>
        <tissue evidence="1">Roots</tissue>
    </source>
</reference>
<proteinExistence type="predicted"/>
<gene>
    <name evidence="1" type="ORF">SAY87_003331</name>
</gene>